<gene>
    <name evidence="1" type="ORF">METZ01_LOCUS434551</name>
</gene>
<name>A0A382YEG8_9ZZZZ</name>
<dbReference type="AlphaFoldDB" id="A0A382YEG8"/>
<proteinExistence type="predicted"/>
<evidence type="ECO:0000313" key="1">
    <source>
        <dbReference type="EMBL" id="SVD81697.1"/>
    </source>
</evidence>
<sequence length="59" mass="6340">MVLLAIVVAISFVPVSKFDISNTPMGPFHKMVFELSIAALNSAIEFGPMSRPIHPSGIL</sequence>
<dbReference type="EMBL" id="UINC01175200">
    <property type="protein sequence ID" value="SVD81697.1"/>
    <property type="molecule type" value="Genomic_DNA"/>
</dbReference>
<organism evidence="1">
    <name type="scientific">marine metagenome</name>
    <dbReference type="NCBI Taxonomy" id="408172"/>
    <lineage>
        <taxon>unclassified sequences</taxon>
        <taxon>metagenomes</taxon>
        <taxon>ecological metagenomes</taxon>
    </lineage>
</organism>
<protein>
    <submittedName>
        <fullName evidence="1">Uncharacterized protein</fullName>
    </submittedName>
</protein>
<accession>A0A382YEG8</accession>
<reference evidence="1" key="1">
    <citation type="submission" date="2018-05" db="EMBL/GenBank/DDBJ databases">
        <authorList>
            <person name="Lanie J.A."/>
            <person name="Ng W.-L."/>
            <person name="Kazmierczak K.M."/>
            <person name="Andrzejewski T.M."/>
            <person name="Davidsen T.M."/>
            <person name="Wayne K.J."/>
            <person name="Tettelin H."/>
            <person name="Glass J.I."/>
            <person name="Rusch D."/>
            <person name="Podicherti R."/>
            <person name="Tsui H.-C.T."/>
            <person name="Winkler M.E."/>
        </authorList>
    </citation>
    <scope>NUCLEOTIDE SEQUENCE</scope>
</reference>